<evidence type="ECO:0000313" key="2">
    <source>
        <dbReference type="EMBL" id="PON79211.1"/>
    </source>
</evidence>
<feature type="compositionally biased region" description="Basic and acidic residues" evidence="1">
    <location>
        <begin position="40"/>
        <end position="57"/>
    </location>
</feature>
<dbReference type="Proteomes" id="UP000237105">
    <property type="component" value="Unassembled WGS sequence"/>
</dbReference>
<proteinExistence type="predicted"/>
<comment type="caution">
    <text evidence="2">The sequence shown here is derived from an EMBL/GenBank/DDBJ whole genome shotgun (WGS) entry which is preliminary data.</text>
</comment>
<evidence type="ECO:0000313" key="3">
    <source>
        <dbReference type="Proteomes" id="UP000237105"/>
    </source>
</evidence>
<protein>
    <submittedName>
        <fullName evidence="2">Uncharacterized protein</fullName>
    </submittedName>
</protein>
<reference evidence="3" key="1">
    <citation type="submission" date="2016-06" db="EMBL/GenBank/DDBJ databases">
        <title>Parallel loss of symbiosis genes in relatives of nitrogen-fixing non-legume Parasponia.</title>
        <authorList>
            <person name="Van Velzen R."/>
            <person name="Holmer R."/>
            <person name="Bu F."/>
            <person name="Rutten L."/>
            <person name="Van Zeijl A."/>
            <person name="Liu W."/>
            <person name="Santuari L."/>
            <person name="Cao Q."/>
            <person name="Sharma T."/>
            <person name="Shen D."/>
            <person name="Roswanjaya Y."/>
            <person name="Wardhani T."/>
            <person name="Kalhor M.S."/>
            <person name="Jansen J."/>
            <person name="Van den Hoogen J."/>
            <person name="Gungor B."/>
            <person name="Hartog M."/>
            <person name="Hontelez J."/>
            <person name="Verver J."/>
            <person name="Yang W.-C."/>
            <person name="Schijlen E."/>
            <person name="Repin R."/>
            <person name="Schilthuizen M."/>
            <person name="Schranz E."/>
            <person name="Heidstra R."/>
            <person name="Miyata K."/>
            <person name="Fedorova E."/>
            <person name="Kohlen W."/>
            <person name="Bisseling T."/>
            <person name="Smit S."/>
            <person name="Geurts R."/>
        </authorList>
    </citation>
    <scope>NUCLEOTIDE SEQUENCE [LARGE SCALE GENOMIC DNA]</scope>
    <source>
        <strain evidence="3">cv. WU1-14</strain>
    </source>
</reference>
<keyword evidence="3" id="KW-1185">Reference proteome</keyword>
<evidence type="ECO:0000256" key="1">
    <source>
        <dbReference type="SAM" id="MobiDB-lite"/>
    </source>
</evidence>
<sequence length="102" mass="11952">MDKNTNLNLIKQPKKVETNHILKEIDDFQGGEEITSTRQDLSERDQSNSSEDIHLSEQETWSAKNSTSKFTAKKYERKITRNIFWSILTYTDGRKLNYRGPN</sequence>
<dbReference type="EMBL" id="JXTB01000005">
    <property type="protein sequence ID" value="PON79211.1"/>
    <property type="molecule type" value="Genomic_DNA"/>
</dbReference>
<organism evidence="2 3">
    <name type="scientific">Parasponia andersonii</name>
    <name type="common">Sponia andersonii</name>
    <dbReference type="NCBI Taxonomy" id="3476"/>
    <lineage>
        <taxon>Eukaryota</taxon>
        <taxon>Viridiplantae</taxon>
        <taxon>Streptophyta</taxon>
        <taxon>Embryophyta</taxon>
        <taxon>Tracheophyta</taxon>
        <taxon>Spermatophyta</taxon>
        <taxon>Magnoliopsida</taxon>
        <taxon>eudicotyledons</taxon>
        <taxon>Gunneridae</taxon>
        <taxon>Pentapetalae</taxon>
        <taxon>rosids</taxon>
        <taxon>fabids</taxon>
        <taxon>Rosales</taxon>
        <taxon>Cannabaceae</taxon>
        <taxon>Parasponia</taxon>
    </lineage>
</organism>
<dbReference type="OrthoDB" id="10409673at2759"/>
<feature type="region of interest" description="Disordered" evidence="1">
    <location>
        <begin position="27"/>
        <end position="61"/>
    </location>
</feature>
<dbReference type="AlphaFoldDB" id="A0A2P5E0Z8"/>
<gene>
    <name evidence="2" type="ORF">PanWU01x14_013270</name>
</gene>
<name>A0A2P5E0Z8_PARAD</name>
<accession>A0A2P5E0Z8</accession>